<gene>
    <name evidence="1" type="ORF">PFNF135_05218</name>
</gene>
<proteinExistence type="predicted"/>
<reference evidence="1 2" key="2">
    <citation type="submission" date="2013-02" db="EMBL/GenBank/DDBJ databases">
        <title>The Genome Sequence of Plasmodium falciparum NF135/5.C10.</title>
        <authorList>
            <consortium name="The Broad Institute Genome Sequencing Platform"/>
            <consortium name="The Broad Institute Genome Sequencing Center for Infectious Disease"/>
            <person name="Neafsey D."/>
            <person name="Cheeseman I."/>
            <person name="Volkman S."/>
            <person name="Adams J."/>
            <person name="Walker B."/>
            <person name="Young S.K."/>
            <person name="Zeng Q."/>
            <person name="Gargeya S."/>
            <person name="Fitzgerald M."/>
            <person name="Haas B."/>
            <person name="Abouelleil A."/>
            <person name="Alvarado L."/>
            <person name="Arachchi H.M."/>
            <person name="Berlin A.M."/>
            <person name="Chapman S.B."/>
            <person name="Dewar J."/>
            <person name="Goldberg J."/>
            <person name="Griggs A."/>
            <person name="Gujja S."/>
            <person name="Hansen M."/>
            <person name="Howarth C."/>
            <person name="Imamovic A."/>
            <person name="Larimer J."/>
            <person name="McCowan C."/>
            <person name="Murphy C."/>
            <person name="Neiman D."/>
            <person name="Pearson M."/>
            <person name="Priest M."/>
            <person name="Roberts A."/>
            <person name="Saif S."/>
            <person name="Shea T."/>
            <person name="Sisk P."/>
            <person name="Sykes S."/>
            <person name="Wortman J."/>
            <person name="Nusbaum C."/>
            <person name="Birren B."/>
        </authorList>
    </citation>
    <scope>NUCLEOTIDE SEQUENCE [LARGE SCALE GENOMIC DNA]</scope>
    <source>
        <strain evidence="1 2">NF135/5.C10</strain>
    </source>
</reference>
<sequence length="56" mass="6595">MPNNVQKNINLIIVPYIIELIIYLMNVRKEIVHHTMGDMIEQALSPQSDIYEKLKE</sequence>
<dbReference type="Proteomes" id="UP000019114">
    <property type="component" value="Unassembled WGS sequence"/>
</dbReference>
<name>W4I9M7_PLAFA</name>
<organism evidence="1 2">
    <name type="scientific">Plasmodium falciparum NF135/5.C10</name>
    <dbReference type="NCBI Taxonomy" id="1036726"/>
    <lineage>
        <taxon>Eukaryota</taxon>
        <taxon>Sar</taxon>
        <taxon>Alveolata</taxon>
        <taxon>Apicomplexa</taxon>
        <taxon>Aconoidasida</taxon>
        <taxon>Haemosporida</taxon>
        <taxon>Plasmodiidae</taxon>
        <taxon>Plasmodium</taxon>
        <taxon>Plasmodium (Laverania)</taxon>
    </lineage>
</organism>
<protein>
    <submittedName>
        <fullName evidence="1">Uncharacterized protein</fullName>
    </submittedName>
</protein>
<accession>W4I9M7</accession>
<reference evidence="1 2" key="1">
    <citation type="submission" date="2013-02" db="EMBL/GenBank/DDBJ databases">
        <title>The Genome Annotation of Plasmodium falciparum NF135/5.C10.</title>
        <authorList>
            <consortium name="The Broad Institute Genome Sequencing Platform"/>
            <consortium name="The Broad Institute Genome Sequencing Center for Infectious Disease"/>
            <person name="Neafsey D."/>
            <person name="Hoffman S."/>
            <person name="Volkman S."/>
            <person name="Rosenthal P."/>
            <person name="Walker B."/>
            <person name="Young S.K."/>
            <person name="Zeng Q."/>
            <person name="Gargeya S."/>
            <person name="Fitzgerald M."/>
            <person name="Haas B."/>
            <person name="Abouelleil A."/>
            <person name="Allen A.W."/>
            <person name="Alvarado L."/>
            <person name="Arachchi H.M."/>
            <person name="Berlin A.M."/>
            <person name="Chapman S.B."/>
            <person name="Gainer-Dewar J."/>
            <person name="Goldberg J."/>
            <person name="Griggs A."/>
            <person name="Gujja S."/>
            <person name="Hansen M."/>
            <person name="Howarth C."/>
            <person name="Imamovic A."/>
            <person name="Ireland A."/>
            <person name="Larimer J."/>
            <person name="McCowan C."/>
            <person name="Murphy C."/>
            <person name="Pearson M."/>
            <person name="Poon T.W."/>
            <person name="Priest M."/>
            <person name="Roberts A."/>
            <person name="Saif S."/>
            <person name="Shea T."/>
            <person name="Sisk P."/>
            <person name="Sykes S."/>
            <person name="Wortman J."/>
            <person name="Nusbaum C."/>
            <person name="Birren B."/>
        </authorList>
    </citation>
    <scope>NUCLEOTIDE SEQUENCE [LARGE SCALE GENOMIC DNA]</scope>
    <source>
        <strain evidence="1 2">NF135/5.C10</strain>
    </source>
</reference>
<evidence type="ECO:0000313" key="1">
    <source>
        <dbReference type="EMBL" id="ETW40391.1"/>
    </source>
</evidence>
<dbReference type="AlphaFoldDB" id="W4I9M7"/>
<dbReference type="EMBL" id="KI926067">
    <property type="protein sequence ID" value="ETW40391.1"/>
    <property type="molecule type" value="Genomic_DNA"/>
</dbReference>
<evidence type="ECO:0000313" key="2">
    <source>
        <dbReference type="Proteomes" id="UP000019114"/>
    </source>
</evidence>